<gene>
    <name evidence="1" type="ORF">GUJ93_ZPchr0001g29238</name>
</gene>
<sequence length="127" mass="13808">MACRMCGVACRGGTDAASCDCEAREVAGGSEREAGEQCSGGTDYRAGLADVQVAETEHVTLPEVCGSASEIFGLLLQPRSSLTLSRTPPSVFVFLVNFSCRARRMISYTTHRHQFSMQSVPYRLHDR</sequence>
<dbReference type="Proteomes" id="UP000729402">
    <property type="component" value="Unassembled WGS sequence"/>
</dbReference>
<accession>A0A8J5RRQ1</accession>
<organism evidence="1 2">
    <name type="scientific">Zizania palustris</name>
    <name type="common">Northern wild rice</name>
    <dbReference type="NCBI Taxonomy" id="103762"/>
    <lineage>
        <taxon>Eukaryota</taxon>
        <taxon>Viridiplantae</taxon>
        <taxon>Streptophyta</taxon>
        <taxon>Embryophyta</taxon>
        <taxon>Tracheophyta</taxon>
        <taxon>Spermatophyta</taxon>
        <taxon>Magnoliopsida</taxon>
        <taxon>Liliopsida</taxon>
        <taxon>Poales</taxon>
        <taxon>Poaceae</taxon>
        <taxon>BOP clade</taxon>
        <taxon>Oryzoideae</taxon>
        <taxon>Oryzeae</taxon>
        <taxon>Zizaniinae</taxon>
        <taxon>Zizania</taxon>
    </lineage>
</organism>
<dbReference type="EMBL" id="JAAALK010000288">
    <property type="protein sequence ID" value="KAG8054777.1"/>
    <property type="molecule type" value="Genomic_DNA"/>
</dbReference>
<keyword evidence="2" id="KW-1185">Reference proteome</keyword>
<evidence type="ECO:0000313" key="2">
    <source>
        <dbReference type="Proteomes" id="UP000729402"/>
    </source>
</evidence>
<proteinExistence type="predicted"/>
<reference evidence="1" key="1">
    <citation type="journal article" date="2021" name="bioRxiv">
        <title>Whole Genome Assembly and Annotation of Northern Wild Rice, Zizania palustris L., Supports a Whole Genome Duplication in the Zizania Genus.</title>
        <authorList>
            <person name="Haas M."/>
            <person name="Kono T."/>
            <person name="Macchietto M."/>
            <person name="Millas R."/>
            <person name="McGilp L."/>
            <person name="Shao M."/>
            <person name="Duquette J."/>
            <person name="Hirsch C.N."/>
            <person name="Kimball J."/>
        </authorList>
    </citation>
    <scope>NUCLEOTIDE SEQUENCE</scope>
    <source>
        <tissue evidence="1">Fresh leaf tissue</tissue>
    </source>
</reference>
<protein>
    <submittedName>
        <fullName evidence="1">Uncharacterized protein</fullName>
    </submittedName>
</protein>
<reference evidence="1" key="2">
    <citation type="submission" date="2021-02" db="EMBL/GenBank/DDBJ databases">
        <authorList>
            <person name="Kimball J.A."/>
            <person name="Haas M.W."/>
            <person name="Macchietto M."/>
            <person name="Kono T."/>
            <person name="Duquette J."/>
            <person name="Shao M."/>
        </authorList>
    </citation>
    <scope>NUCLEOTIDE SEQUENCE</scope>
    <source>
        <tissue evidence="1">Fresh leaf tissue</tissue>
    </source>
</reference>
<name>A0A8J5RRQ1_ZIZPA</name>
<evidence type="ECO:0000313" key="1">
    <source>
        <dbReference type="EMBL" id="KAG8054777.1"/>
    </source>
</evidence>
<comment type="caution">
    <text evidence="1">The sequence shown here is derived from an EMBL/GenBank/DDBJ whole genome shotgun (WGS) entry which is preliminary data.</text>
</comment>
<dbReference type="AlphaFoldDB" id="A0A8J5RRQ1"/>